<dbReference type="AlphaFoldDB" id="A0AAV8U1B9"/>
<feature type="region of interest" description="Disordered" evidence="2">
    <location>
        <begin position="43"/>
        <end position="64"/>
    </location>
</feature>
<proteinExistence type="inferred from homology"/>
<evidence type="ECO:0000259" key="3">
    <source>
        <dbReference type="PROSITE" id="PS01031"/>
    </source>
</evidence>
<evidence type="ECO:0000313" key="4">
    <source>
        <dbReference type="EMBL" id="KAJ8771999.1"/>
    </source>
</evidence>
<comment type="similarity">
    <text evidence="1">Belongs to the small heat shock protein (HSP20) family.</text>
</comment>
<keyword evidence="5" id="KW-1185">Reference proteome</keyword>
<dbReference type="CDD" id="cd06464">
    <property type="entry name" value="ACD_sHsps-like"/>
    <property type="match status" value="1"/>
</dbReference>
<dbReference type="FunFam" id="2.60.40.790:FF:000049">
    <property type="entry name" value="Increased DNA methylation 3"/>
    <property type="match status" value="1"/>
</dbReference>
<feature type="domain" description="SHSP" evidence="3">
    <location>
        <begin position="95"/>
        <end position="207"/>
    </location>
</feature>
<sequence>MTTPIRPFDMNGGISRPNPNPSLRHVIAVAPLNSMPYIDPPAPLGDRASIPSDSDTKPVERVGPSTVYFPSSTTQKEWDSVIDSTKNAVALAGSAAKGKVGPIVGLMDIGESEDAYLFRVSLPGVARDQKDFSFDINPDGMVHIKGVTTTGERTVCKHSQVFKMQTQNLCPPGRFAFTFQLPGPVNHLQFSVFFGTDGIFEGVVKKC</sequence>
<evidence type="ECO:0000313" key="5">
    <source>
        <dbReference type="Proteomes" id="UP001159364"/>
    </source>
</evidence>
<name>A0AAV8U1B9_9ROSI</name>
<gene>
    <name evidence="4" type="ORF">K2173_027176</name>
</gene>
<dbReference type="EMBL" id="JAIWQS010000002">
    <property type="protein sequence ID" value="KAJ8771999.1"/>
    <property type="molecule type" value="Genomic_DNA"/>
</dbReference>
<dbReference type="GO" id="GO:0005634">
    <property type="term" value="C:nucleus"/>
    <property type="evidence" value="ECO:0007669"/>
    <property type="project" value="TreeGrafter"/>
</dbReference>
<reference evidence="4 5" key="1">
    <citation type="submission" date="2021-09" db="EMBL/GenBank/DDBJ databases">
        <title>Genomic insights and catalytic innovation underlie evolution of tropane alkaloids biosynthesis.</title>
        <authorList>
            <person name="Wang Y.-J."/>
            <person name="Tian T."/>
            <person name="Huang J.-P."/>
            <person name="Huang S.-X."/>
        </authorList>
    </citation>
    <scope>NUCLEOTIDE SEQUENCE [LARGE SCALE GENOMIC DNA]</scope>
    <source>
        <strain evidence="4">KIB-2018</strain>
        <tissue evidence="4">Leaf</tissue>
    </source>
</reference>
<dbReference type="Proteomes" id="UP001159364">
    <property type="component" value="Linkage Group LG02"/>
</dbReference>
<feature type="region of interest" description="Disordered" evidence="2">
    <location>
        <begin position="1"/>
        <end position="21"/>
    </location>
</feature>
<dbReference type="InterPro" id="IPR008978">
    <property type="entry name" value="HSP20-like_chaperone"/>
</dbReference>
<dbReference type="InterPro" id="IPR039321">
    <property type="entry name" value="IDM2/3-like"/>
</dbReference>
<organism evidence="4 5">
    <name type="scientific">Erythroxylum novogranatense</name>
    <dbReference type="NCBI Taxonomy" id="1862640"/>
    <lineage>
        <taxon>Eukaryota</taxon>
        <taxon>Viridiplantae</taxon>
        <taxon>Streptophyta</taxon>
        <taxon>Embryophyta</taxon>
        <taxon>Tracheophyta</taxon>
        <taxon>Spermatophyta</taxon>
        <taxon>Magnoliopsida</taxon>
        <taxon>eudicotyledons</taxon>
        <taxon>Gunneridae</taxon>
        <taxon>Pentapetalae</taxon>
        <taxon>rosids</taxon>
        <taxon>fabids</taxon>
        <taxon>Malpighiales</taxon>
        <taxon>Erythroxylaceae</taxon>
        <taxon>Erythroxylum</taxon>
    </lineage>
</organism>
<dbReference type="Gene3D" id="2.60.40.790">
    <property type="match status" value="1"/>
</dbReference>
<dbReference type="SUPFAM" id="SSF49764">
    <property type="entry name" value="HSP20-like chaperones"/>
    <property type="match status" value="1"/>
</dbReference>
<accession>A0AAV8U1B9</accession>
<dbReference type="InterPro" id="IPR002068">
    <property type="entry name" value="A-crystallin/Hsp20_dom"/>
</dbReference>
<dbReference type="PANTHER" id="PTHR34661">
    <property type="entry name" value="INCREASED DNA METHYLATION 3"/>
    <property type="match status" value="1"/>
</dbReference>
<dbReference type="PROSITE" id="PS01031">
    <property type="entry name" value="SHSP"/>
    <property type="match status" value="1"/>
</dbReference>
<comment type="caution">
    <text evidence="4">The sequence shown here is derived from an EMBL/GenBank/DDBJ whole genome shotgun (WGS) entry which is preliminary data.</text>
</comment>
<evidence type="ECO:0000256" key="2">
    <source>
        <dbReference type="SAM" id="MobiDB-lite"/>
    </source>
</evidence>
<evidence type="ECO:0000256" key="1">
    <source>
        <dbReference type="PROSITE-ProRule" id="PRU00285"/>
    </source>
</evidence>
<dbReference type="PANTHER" id="PTHR34661:SF8">
    <property type="entry name" value="ALPHA-CRYSTALLIN DOMAIN-CONTAINING PROTEIN 22.3"/>
    <property type="match status" value="1"/>
</dbReference>
<protein>
    <recommendedName>
        <fullName evidence="3">SHSP domain-containing protein</fullName>
    </recommendedName>
</protein>